<dbReference type="InterPro" id="IPR012854">
    <property type="entry name" value="Cu_amine_oxidase-like_N"/>
</dbReference>
<name>A0ABT9IUF8_9BACL</name>
<keyword evidence="4" id="KW-1185">Reference proteome</keyword>
<evidence type="ECO:0000313" key="3">
    <source>
        <dbReference type="EMBL" id="MDP5272717.1"/>
    </source>
</evidence>
<feature type="chain" id="PRO_5047021328" evidence="1">
    <location>
        <begin position="24"/>
        <end position="411"/>
    </location>
</feature>
<comment type="caution">
    <text evidence="3">The sequence shown here is derived from an EMBL/GenBank/DDBJ whole genome shotgun (WGS) entry which is preliminary data.</text>
</comment>
<dbReference type="Proteomes" id="UP001231941">
    <property type="component" value="Unassembled WGS sequence"/>
</dbReference>
<dbReference type="SUPFAM" id="SSF54427">
    <property type="entry name" value="NTF2-like"/>
    <property type="match status" value="2"/>
</dbReference>
<dbReference type="InterPro" id="IPR032710">
    <property type="entry name" value="NTF2-like_dom_sf"/>
</dbReference>
<protein>
    <submittedName>
        <fullName evidence="3">Stalk domain-containing protein</fullName>
    </submittedName>
</protein>
<dbReference type="Pfam" id="PF07833">
    <property type="entry name" value="Cu_amine_oxidN1"/>
    <property type="match status" value="1"/>
</dbReference>
<gene>
    <name evidence="3" type="ORF">Q5Y73_01220</name>
</gene>
<dbReference type="Gene3D" id="3.30.457.10">
    <property type="entry name" value="Copper amine oxidase-like, N-terminal domain"/>
    <property type="match status" value="1"/>
</dbReference>
<organism evidence="3 4">
    <name type="scientific">Chengkuizengella axinellae</name>
    <dbReference type="NCBI Taxonomy" id="3064388"/>
    <lineage>
        <taxon>Bacteria</taxon>
        <taxon>Bacillati</taxon>
        <taxon>Bacillota</taxon>
        <taxon>Bacilli</taxon>
        <taxon>Bacillales</taxon>
        <taxon>Paenibacillaceae</taxon>
        <taxon>Chengkuizengella</taxon>
    </lineage>
</organism>
<evidence type="ECO:0000259" key="2">
    <source>
        <dbReference type="Pfam" id="PF07833"/>
    </source>
</evidence>
<keyword evidence="1" id="KW-0732">Signal</keyword>
<evidence type="ECO:0000313" key="4">
    <source>
        <dbReference type="Proteomes" id="UP001231941"/>
    </source>
</evidence>
<dbReference type="SUPFAM" id="SSF55383">
    <property type="entry name" value="Copper amine oxidase, domain N"/>
    <property type="match status" value="1"/>
</dbReference>
<proteinExistence type="predicted"/>
<reference evidence="3 4" key="1">
    <citation type="submission" date="2023-08" db="EMBL/GenBank/DDBJ databases">
        <authorList>
            <person name="Park J.-S."/>
        </authorList>
    </citation>
    <scope>NUCLEOTIDE SEQUENCE [LARGE SCALE GENOMIC DNA]</scope>
    <source>
        <strain evidence="3 4">2205SS18-9</strain>
    </source>
</reference>
<evidence type="ECO:0000256" key="1">
    <source>
        <dbReference type="SAM" id="SignalP"/>
    </source>
</evidence>
<feature type="domain" description="Copper amine oxidase-like N-terminal" evidence="2">
    <location>
        <begin position="33"/>
        <end position="139"/>
    </location>
</feature>
<feature type="signal peptide" evidence="1">
    <location>
        <begin position="1"/>
        <end position="23"/>
    </location>
</feature>
<dbReference type="RefSeq" id="WP_305990027.1">
    <property type="nucleotide sequence ID" value="NZ_JAVAMP010000001.1"/>
</dbReference>
<dbReference type="Gene3D" id="3.10.450.50">
    <property type="match status" value="2"/>
</dbReference>
<sequence>MKKISFLLCLVMLSTLFSAVAFGAEETKIEVWIDEEKVEFEEEPFSDNGTTLVPFRVLFSELGLNVKWDQATKTVTGINDTITVELTLESNEAIINGETIELLVAPQLVNNHTFVPLRFVGEATGASVQWDGATKTISITSPEPEVNDEELILELFDRYVAATNDRDLDGFLEVFNEQYEMHRDIDLEEISSHFFEEYDIETTMEELEIIEIDNDEAIVFAIEVYERVNGDFYIDNKQEIIYTLHKNKDGLWQISEDEILVYEKINLDKLKEINAEISSKDEKKILDTLEKYFRALEDGDAALLASTFHEDSIVLEEDGVFEESMEFLFEIAEFEDIDLEHASVVSISDEEYAKLYVIRDIEISYYDYENDDTISESVEGLHEIFHFKKSKNGNWKLMELESLFDESNILE</sequence>
<dbReference type="EMBL" id="JAVAMP010000001">
    <property type="protein sequence ID" value="MDP5272717.1"/>
    <property type="molecule type" value="Genomic_DNA"/>
</dbReference>
<accession>A0ABT9IUF8</accession>
<dbReference type="InterPro" id="IPR036582">
    <property type="entry name" value="Mao_N_sf"/>
</dbReference>